<evidence type="ECO:0000313" key="4">
    <source>
        <dbReference type="WBParaSite" id="GPUH_0000011501-mRNA-1"/>
    </source>
</evidence>
<gene>
    <name evidence="2" type="ORF">GPUH_LOCUS116</name>
</gene>
<reference evidence="2 3" key="2">
    <citation type="submission" date="2018-11" db="EMBL/GenBank/DDBJ databases">
        <authorList>
            <consortium name="Pathogen Informatics"/>
        </authorList>
    </citation>
    <scope>NUCLEOTIDE SEQUENCE [LARGE SCALE GENOMIC DNA]</scope>
</reference>
<name>A0A183CUH5_9BILA</name>
<dbReference type="AlphaFoldDB" id="A0A183CUH5"/>
<keyword evidence="1" id="KW-0472">Membrane</keyword>
<dbReference type="EMBL" id="UYRT01000076">
    <property type="protein sequence ID" value="VDK27353.1"/>
    <property type="molecule type" value="Genomic_DNA"/>
</dbReference>
<proteinExistence type="predicted"/>
<dbReference type="Proteomes" id="UP000271098">
    <property type="component" value="Unassembled WGS sequence"/>
</dbReference>
<keyword evidence="3" id="KW-1185">Reference proteome</keyword>
<evidence type="ECO:0000313" key="2">
    <source>
        <dbReference type="EMBL" id="VDK27353.1"/>
    </source>
</evidence>
<evidence type="ECO:0000313" key="3">
    <source>
        <dbReference type="Proteomes" id="UP000271098"/>
    </source>
</evidence>
<organism evidence="4">
    <name type="scientific">Gongylonema pulchrum</name>
    <dbReference type="NCBI Taxonomy" id="637853"/>
    <lineage>
        <taxon>Eukaryota</taxon>
        <taxon>Metazoa</taxon>
        <taxon>Ecdysozoa</taxon>
        <taxon>Nematoda</taxon>
        <taxon>Chromadorea</taxon>
        <taxon>Rhabditida</taxon>
        <taxon>Spirurina</taxon>
        <taxon>Spiruromorpha</taxon>
        <taxon>Spiruroidea</taxon>
        <taxon>Gongylonematidae</taxon>
        <taxon>Gongylonema</taxon>
    </lineage>
</organism>
<sequence length="150" mass="17740">MPITGGVADWLLAYMDRKQHSAELQQVLRNENDKKLWYKESSIIRQKIRRLTKLVVLISYFAVLMFYFYGRCEKNRKEVNRADNKLYDNMIFIYSVYLINQTSIRAVLVRQCDALDQLSIILSWGDKAQYSAPLVHQSIDYCPWTYSPKT</sequence>
<keyword evidence="1" id="KW-1133">Transmembrane helix</keyword>
<evidence type="ECO:0000256" key="1">
    <source>
        <dbReference type="SAM" id="Phobius"/>
    </source>
</evidence>
<accession>A0A183CUH5</accession>
<dbReference type="WBParaSite" id="GPUH_0000011501-mRNA-1">
    <property type="protein sequence ID" value="GPUH_0000011501-mRNA-1"/>
    <property type="gene ID" value="GPUH_0000011501"/>
</dbReference>
<protein>
    <submittedName>
        <fullName evidence="4">G_PROTEIN_RECEP_F1_2 domain-containing protein</fullName>
    </submittedName>
</protein>
<feature type="transmembrane region" description="Helical" evidence="1">
    <location>
        <begin position="51"/>
        <end position="70"/>
    </location>
</feature>
<reference evidence="4" key="1">
    <citation type="submission" date="2016-06" db="UniProtKB">
        <authorList>
            <consortium name="WormBaseParasite"/>
        </authorList>
    </citation>
    <scope>IDENTIFICATION</scope>
</reference>
<keyword evidence="1" id="KW-0812">Transmembrane</keyword>